<feature type="compositionally biased region" description="Polar residues" evidence="1">
    <location>
        <begin position="259"/>
        <end position="272"/>
    </location>
</feature>
<dbReference type="EMBL" id="JR040701">
    <property type="protein sequence ID" value="AEY59251.1"/>
    <property type="molecule type" value="mRNA"/>
</dbReference>
<accession>V9IFJ5</accession>
<dbReference type="PROSITE" id="PS50106">
    <property type="entry name" value="PDZ"/>
    <property type="match status" value="1"/>
</dbReference>
<feature type="compositionally biased region" description="Basic and acidic residues" evidence="1">
    <location>
        <begin position="61"/>
        <end position="74"/>
    </location>
</feature>
<feature type="domain" description="PDZ" evidence="2">
    <location>
        <begin position="138"/>
        <end position="194"/>
    </location>
</feature>
<evidence type="ECO:0000256" key="1">
    <source>
        <dbReference type="SAM" id="MobiDB-lite"/>
    </source>
</evidence>
<evidence type="ECO:0000313" key="3">
    <source>
        <dbReference type="EMBL" id="AEY59251.1"/>
    </source>
</evidence>
<feature type="region of interest" description="Disordered" evidence="1">
    <location>
        <begin position="229"/>
        <end position="295"/>
    </location>
</feature>
<dbReference type="PANTHER" id="PTHR15545:SF8">
    <property type="entry name" value="SLO-INTERACTING PROTEIN 1"/>
    <property type="match status" value="1"/>
</dbReference>
<proteinExistence type="evidence at transcript level"/>
<dbReference type="SMART" id="SM00228">
    <property type="entry name" value="PDZ"/>
    <property type="match status" value="1"/>
</dbReference>
<dbReference type="Gene3D" id="2.30.42.10">
    <property type="match status" value="2"/>
</dbReference>
<feature type="compositionally biased region" description="Basic and acidic residues" evidence="1">
    <location>
        <begin position="281"/>
        <end position="295"/>
    </location>
</feature>
<dbReference type="InterPro" id="IPR001478">
    <property type="entry name" value="PDZ"/>
</dbReference>
<feature type="region of interest" description="Disordered" evidence="1">
    <location>
        <begin position="418"/>
        <end position="452"/>
    </location>
</feature>
<dbReference type="Pfam" id="PF00595">
    <property type="entry name" value="PDZ"/>
    <property type="match status" value="1"/>
</dbReference>
<dbReference type="InterPro" id="IPR051971">
    <property type="entry name" value="E3_ubiquitin-PDZ_ligase"/>
</dbReference>
<sequence length="506" mass="56045">MDFVILKVNGQDVSNSSHEDAVRCFQSAQEPIIVEVLRRQPQQQQQQQQQQQHHHGHRVHCAQEEKESERREHGTSNAWPNLVSTAVQTDWAGLIETEEEVVDEQPNDSFEDFLAHDIDFEEVCYSSGSGSEDADTEVYISEIVPESLAARDGRLREGDQILRVNGKDVANKEQTENLFAETKNAVTILVSRCLYQDDDYEERRAYRRGSPLLSPDHIPSYQNSLIEQLIRQQQQQTEERTKDSEEDGSTLRPPVPGHTPSSTCSSQASQKGGRNGASPARHADHERGKQWAQDAVKDCSKKMEGLCVRGQSGCGEGGGGGGEGGGGTTSSPSVRLAEAYSNHVWSETEHIYETIPESDSEPIYSSPYEHHRHWHHSSNSHHGPSVVATAQTTAVSTANAVNVASSAVIQYTQTGQGSQTSAGRWYCSSKSNSSGEEKDSSSAYNTGESCNSNPLTLELQRGEKDHHKSTLVLCPPKMSTIHHHQQQHQQAAAAAEIRLHVFRFYR</sequence>
<dbReference type="SUPFAM" id="SSF50156">
    <property type="entry name" value="PDZ domain-like"/>
    <property type="match status" value="2"/>
</dbReference>
<dbReference type="AlphaFoldDB" id="V9IFJ5"/>
<reference evidence="3" key="1">
    <citation type="submission" date="2011-11" db="EMBL/GenBank/DDBJ databases">
        <title>Decoding the brain transcriptome of the Eastern honeybee (Apis cerana) based on pyrosequencing.</title>
        <authorList>
            <person name="Sun L."/>
            <person name="Zheng H."/>
            <person name="Wang Y."/>
            <person name="Xie X."/>
            <person name="Zhu Y."/>
            <person name="Gu W."/>
            <person name="Wang S."/>
        </authorList>
    </citation>
    <scope>NUCLEOTIDE SEQUENCE</scope>
    <source>
        <tissue evidence="3">Brain</tissue>
    </source>
</reference>
<organism evidence="3">
    <name type="scientific">Apis cerana</name>
    <name type="common">Indian honeybee</name>
    <dbReference type="NCBI Taxonomy" id="7461"/>
    <lineage>
        <taxon>Eukaryota</taxon>
        <taxon>Metazoa</taxon>
        <taxon>Ecdysozoa</taxon>
        <taxon>Arthropoda</taxon>
        <taxon>Hexapoda</taxon>
        <taxon>Insecta</taxon>
        <taxon>Pterygota</taxon>
        <taxon>Neoptera</taxon>
        <taxon>Endopterygota</taxon>
        <taxon>Hymenoptera</taxon>
        <taxon>Apocrita</taxon>
        <taxon>Aculeata</taxon>
        <taxon>Apoidea</taxon>
        <taxon>Anthophila</taxon>
        <taxon>Apidae</taxon>
        <taxon>Apis</taxon>
    </lineage>
</organism>
<feature type="compositionally biased region" description="Low complexity" evidence="1">
    <location>
        <begin position="40"/>
        <end position="51"/>
    </location>
</feature>
<feature type="region of interest" description="Disordered" evidence="1">
    <location>
        <begin position="39"/>
        <end position="82"/>
    </location>
</feature>
<feature type="compositionally biased region" description="Polar residues" evidence="1">
    <location>
        <begin position="443"/>
        <end position="452"/>
    </location>
</feature>
<name>V9IFJ5_APICE</name>
<evidence type="ECO:0000259" key="2">
    <source>
        <dbReference type="PROSITE" id="PS50106"/>
    </source>
</evidence>
<dbReference type="PANTHER" id="PTHR15545">
    <property type="entry name" value="PDZ DOMAIN CONTAINING RING FINGER PROTEIN 3, 4"/>
    <property type="match status" value="1"/>
</dbReference>
<gene>
    <name evidence="3" type="ORF">ACCB01942.2</name>
</gene>
<protein>
    <recommendedName>
        <fullName evidence="2">PDZ domain-containing protein</fullName>
    </recommendedName>
</protein>
<dbReference type="InterPro" id="IPR036034">
    <property type="entry name" value="PDZ_sf"/>
</dbReference>